<dbReference type="AlphaFoldDB" id="A0A1M6LRW2"/>
<protein>
    <submittedName>
        <fullName evidence="2">Uncharacterized protein</fullName>
    </submittedName>
</protein>
<name>A0A1M6LRW2_9BACT</name>
<gene>
    <name evidence="2" type="ORF">SAMN05444280_1288</name>
</gene>
<feature type="compositionally biased region" description="Polar residues" evidence="1">
    <location>
        <begin position="1"/>
        <end position="13"/>
    </location>
</feature>
<feature type="region of interest" description="Disordered" evidence="1">
    <location>
        <begin position="1"/>
        <end position="23"/>
    </location>
</feature>
<sequence length="144" mass="16188">MKTNKAMKTNSTSRRGHKSPRENNVQRAVLRSVAVIISFVLVSYTVSAQEFWKKLITNSSFNEIAIAMIETNGKISATNHAPGAKLNFFYLEEANDPALEVENWMTNSKLFETFSLPLQNETEVPLALENWMLDDTGFEAGDNN</sequence>
<evidence type="ECO:0000313" key="2">
    <source>
        <dbReference type="EMBL" id="SHJ73940.1"/>
    </source>
</evidence>
<evidence type="ECO:0000256" key="1">
    <source>
        <dbReference type="SAM" id="MobiDB-lite"/>
    </source>
</evidence>
<evidence type="ECO:0000313" key="3">
    <source>
        <dbReference type="Proteomes" id="UP000184050"/>
    </source>
</evidence>
<organism evidence="2 3">
    <name type="scientific">Tangfeifania diversioriginum</name>
    <dbReference type="NCBI Taxonomy" id="1168035"/>
    <lineage>
        <taxon>Bacteria</taxon>
        <taxon>Pseudomonadati</taxon>
        <taxon>Bacteroidota</taxon>
        <taxon>Bacteroidia</taxon>
        <taxon>Marinilabiliales</taxon>
        <taxon>Prolixibacteraceae</taxon>
        <taxon>Tangfeifania</taxon>
    </lineage>
</organism>
<keyword evidence="3" id="KW-1185">Reference proteome</keyword>
<dbReference type="RefSeq" id="WP_073171816.1">
    <property type="nucleotide sequence ID" value="NZ_FQZE01000028.1"/>
</dbReference>
<dbReference type="OrthoDB" id="1122082at2"/>
<dbReference type="Proteomes" id="UP000184050">
    <property type="component" value="Unassembled WGS sequence"/>
</dbReference>
<proteinExistence type="predicted"/>
<dbReference type="EMBL" id="FQZE01000028">
    <property type="protein sequence ID" value="SHJ73940.1"/>
    <property type="molecule type" value="Genomic_DNA"/>
</dbReference>
<dbReference type="STRING" id="1168035.SAMN05444280_1288"/>
<accession>A0A1M6LRW2</accession>
<reference evidence="2 3" key="1">
    <citation type="submission" date="2016-11" db="EMBL/GenBank/DDBJ databases">
        <authorList>
            <person name="Jaros S."/>
            <person name="Januszkiewicz K."/>
            <person name="Wedrychowicz H."/>
        </authorList>
    </citation>
    <scope>NUCLEOTIDE SEQUENCE [LARGE SCALE GENOMIC DNA]</scope>
    <source>
        <strain evidence="2 3">DSM 27063</strain>
    </source>
</reference>